<organism evidence="2">
    <name type="scientific">Tunturiibacter psychrotolerans</name>
    <dbReference type="NCBI Taxonomy" id="3069686"/>
    <lineage>
        <taxon>Bacteria</taxon>
        <taxon>Pseudomonadati</taxon>
        <taxon>Acidobacteriota</taxon>
        <taxon>Terriglobia</taxon>
        <taxon>Terriglobales</taxon>
        <taxon>Acidobacteriaceae</taxon>
        <taxon>Tunturiibacter</taxon>
    </lineage>
</organism>
<evidence type="ECO:0000313" key="2">
    <source>
        <dbReference type="EMBL" id="XCB31424.1"/>
    </source>
</evidence>
<name>A0AAU7ZJS7_9BACT</name>
<dbReference type="InterPro" id="IPR052559">
    <property type="entry name" value="V-haloperoxidase"/>
</dbReference>
<dbReference type="GO" id="GO:0004601">
    <property type="term" value="F:peroxidase activity"/>
    <property type="evidence" value="ECO:0007669"/>
    <property type="project" value="UniProtKB-KW"/>
</dbReference>
<proteinExistence type="predicted"/>
<gene>
    <name evidence="2" type="ORF">RBB77_13265</name>
</gene>
<reference evidence="2" key="2">
    <citation type="journal article" date="2024" name="Environ. Microbiol.">
        <title>Genome analysis and description of Tunturibacter gen. nov. expands the diversity of Terriglobia in tundra soils.</title>
        <authorList>
            <person name="Messyasz A."/>
            <person name="Mannisto M.K."/>
            <person name="Kerkhof L.J."/>
            <person name="Haggblom M.M."/>
        </authorList>
    </citation>
    <scope>NUCLEOTIDE SEQUENCE</scope>
    <source>
        <strain evidence="2">X5P6</strain>
    </source>
</reference>
<dbReference type="PANTHER" id="PTHR34599">
    <property type="entry name" value="PEROXIDASE-RELATED"/>
    <property type="match status" value="1"/>
</dbReference>
<dbReference type="AlphaFoldDB" id="A0AAU7ZJS7"/>
<feature type="chain" id="PRO_5043683714" evidence="1">
    <location>
        <begin position="32"/>
        <end position="439"/>
    </location>
</feature>
<dbReference type="EMBL" id="CP132942">
    <property type="protein sequence ID" value="XCB31424.1"/>
    <property type="molecule type" value="Genomic_DNA"/>
</dbReference>
<keyword evidence="1" id="KW-0732">Signal</keyword>
<dbReference type="KEGG" id="tpsc:RBB77_13265"/>
<dbReference type="Gene3D" id="1.10.606.20">
    <property type="match status" value="1"/>
</dbReference>
<keyword evidence="2" id="KW-0560">Oxidoreductase</keyword>
<dbReference type="EC" id="1.11.1.-" evidence="2"/>
<dbReference type="RefSeq" id="WP_353062269.1">
    <property type="nucleotide sequence ID" value="NZ_CP132942.1"/>
</dbReference>
<dbReference type="InterPro" id="IPR036938">
    <property type="entry name" value="PAP2/HPO_sf"/>
</dbReference>
<feature type="signal peptide" evidence="1">
    <location>
        <begin position="1"/>
        <end position="31"/>
    </location>
</feature>
<keyword evidence="2" id="KW-0575">Peroxidase</keyword>
<dbReference type="PANTHER" id="PTHR34599:SF1">
    <property type="entry name" value="PHOSPHATIDIC ACID PHOSPHATASE TYPE 2_HALOPEROXIDASE DOMAIN-CONTAINING PROTEIN"/>
    <property type="match status" value="1"/>
</dbReference>
<accession>A0AAU7ZJS7</accession>
<evidence type="ECO:0000256" key="1">
    <source>
        <dbReference type="SAM" id="SignalP"/>
    </source>
</evidence>
<reference evidence="2" key="1">
    <citation type="submission" date="2023-08" db="EMBL/GenBank/DDBJ databases">
        <authorList>
            <person name="Messyasz A."/>
            <person name="Mannisto M.K."/>
            <person name="Kerkhof L.J."/>
            <person name="Haggblom M."/>
        </authorList>
    </citation>
    <scope>NUCLEOTIDE SEQUENCE</scope>
    <source>
        <strain evidence="2">X5P6</strain>
    </source>
</reference>
<dbReference type="CDD" id="cd03398">
    <property type="entry name" value="PAP2_haloperoxidase"/>
    <property type="match status" value="1"/>
</dbReference>
<sequence>MKTMHSGATKRTFGVCMLMATLLFGHAVAKADAVLDWNLIAVNTTNPSGPFVQARDVAIVQLAVFEAVNAITGDYRPYLGTIGAPHDASADAAAIQAAYRVLITYFPDPANASMLNAARANSLALIPDGQPKSDGIAVGDASASAMIALRANDGSSPAQFKIPGPVVPGEWQATPSCPKPNGIGVGVFFQWGKVTPFGIPSVSEFLLDPPPALDSNQYAKAYNEVKTVGSASANSIERPPDRANVVLFYAASSPTFVFNQAARQVVAQEGRRSLSENARAFALINMAIGDGSFASFFNKYHYNFWRPETAIHAGDTDDNPKTDPDPNWVPFIPAPCFPGYPSNHGSLSNAGAEVMRRLYGEAGHAITLSNPAVPTIVLHYGSFRQITDDITDARVYGGIHFRTDQDAAARLGRAVGRAVYKSNLRAVHDYGWDDDRDDK</sequence>
<dbReference type="SUPFAM" id="SSF48317">
    <property type="entry name" value="Acid phosphatase/Vanadium-dependent haloperoxidase"/>
    <property type="match status" value="1"/>
</dbReference>
<protein>
    <submittedName>
        <fullName evidence="2">Vanadium-dependent haloperoxidase</fullName>
        <ecNumber evidence="2">1.11.1.-</ecNumber>
    </submittedName>
</protein>